<evidence type="ECO:0000256" key="2">
    <source>
        <dbReference type="ARBA" id="ARBA00007015"/>
    </source>
</evidence>
<feature type="transmembrane region" description="Helical" evidence="8">
    <location>
        <begin position="298"/>
        <end position="316"/>
    </location>
</feature>
<evidence type="ECO:0000256" key="3">
    <source>
        <dbReference type="ARBA" id="ARBA00022448"/>
    </source>
</evidence>
<dbReference type="Gene3D" id="1.20.1250.20">
    <property type="entry name" value="MFS general substrate transporter like domains"/>
    <property type="match status" value="2"/>
</dbReference>
<reference evidence="9" key="3">
    <citation type="submission" date="2021-05" db="UniProtKB">
        <authorList>
            <consortium name="EnsemblPlants"/>
        </authorList>
    </citation>
    <scope>IDENTIFICATION</scope>
    <source>
        <strain evidence="9">cv. B73</strain>
    </source>
</reference>
<evidence type="ECO:0008006" key="11">
    <source>
        <dbReference type="Google" id="ProtNLM"/>
    </source>
</evidence>
<feature type="compositionally biased region" description="Polar residues" evidence="7">
    <location>
        <begin position="198"/>
        <end position="207"/>
    </location>
</feature>
<dbReference type="OrthoDB" id="754047at2759"/>
<evidence type="ECO:0000256" key="5">
    <source>
        <dbReference type="ARBA" id="ARBA00022989"/>
    </source>
</evidence>
<dbReference type="SUPFAM" id="SSF103473">
    <property type="entry name" value="MFS general substrate transporter"/>
    <property type="match status" value="1"/>
</dbReference>
<keyword evidence="5 8" id="KW-1133">Transmembrane helix</keyword>
<evidence type="ECO:0000256" key="4">
    <source>
        <dbReference type="ARBA" id="ARBA00022692"/>
    </source>
</evidence>
<feature type="transmembrane region" description="Helical" evidence="8">
    <location>
        <begin position="360"/>
        <end position="383"/>
    </location>
</feature>
<dbReference type="Pfam" id="PF03092">
    <property type="entry name" value="BT1"/>
    <property type="match status" value="1"/>
</dbReference>
<name>A0A804MZ03_MAIZE</name>
<feature type="transmembrane region" description="Helical" evidence="8">
    <location>
        <begin position="267"/>
        <end position="286"/>
    </location>
</feature>
<organism evidence="9 10">
    <name type="scientific">Zea mays</name>
    <name type="common">Maize</name>
    <dbReference type="NCBI Taxonomy" id="4577"/>
    <lineage>
        <taxon>Eukaryota</taxon>
        <taxon>Viridiplantae</taxon>
        <taxon>Streptophyta</taxon>
        <taxon>Embryophyta</taxon>
        <taxon>Tracheophyta</taxon>
        <taxon>Spermatophyta</taxon>
        <taxon>Magnoliopsida</taxon>
        <taxon>Liliopsida</taxon>
        <taxon>Poales</taxon>
        <taxon>Poaceae</taxon>
        <taxon>PACMAD clade</taxon>
        <taxon>Panicoideae</taxon>
        <taxon>Andropogonodae</taxon>
        <taxon>Andropogoneae</taxon>
        <taxon>Tripsacinae</taxon>
        <taxon>Zea</taxon>
    </lineage>
</organism>
<feature type="transmembrane region" description="Helical" evidence="8">
    <location>
        <begin position="61"/>
        <end position="79"/>
    </location>
</feature>
<keyword evidence="3" id="KW-0813">Transport</keyword>
<accession>A0A804MZ03</accession>
<sequence length="462" mass="50853">MAAAQHHQLWWPGRMAAAFGPSFLCLVCLIYFIQGFRSFVWTAVSYQMKDVMKLSPSTSQFLVSLAYFPWSIKPIYGILSDCVPIKQRKRIPYLIISSCLSLLPWLILGLSQALRSSANMLTALLIVQNLGSAMADVVIDAMVAEAVRSAGPEFAGDLQSLSWSSMAVVSCMFVEDSPKGFHNASDEHKYVDNQSSVTVFSGKGSSEGTRRRKGTSKSNNRSPQAKRTESNEKHNGSINSLPCLSLRSAFFSLCTAFKQPNILRPMAWFFFSNVTIPNISTVMFYYQTEDLNLEASFLGTARVIGWFSLMLGTYTYNRYFKQKKLRNILVFAHVGLAVITLLDIVLVSRLHVQYGIADKYMVLWGSALADAINQFKMMPFLILSGQLCPPGIEGTLFALFMSINNLGSTLGSFLGAAMASALNLSTAQFDNLALGLGVQMICTLLPIGFLSLIPKEVTGLTS</sequence>
<feature type="transmembrane region" description="Helical" evidence="8">
    <location>
        <begin position="21"/>
        <end position="41"/>
    </location>
</feature>
<dbReference type="AlphaFoldDB" id="A0A804MZ03"/>
<evidence type="ECO:0000256" key="7">
    <source>
        <dbReference type="SAM" id="MobiDB-lite"/>
    </source>
</evidence>
<dbReference type="CDD" id="cd17484">
    <property type="entry name" value="MFS_FBT"/>
    <property type="match status" value="1"/>
</dbReference>
<reference evidence="10" key="1">
    <citation type="submission" date="2015-12" db="EMBL/GenBank/DDBJ databases">
        <title>Update maize B73 reference genome by single molecule sequencing technologies.</title>
        <authorList>
            <consortium name="Maize Genome Sequencing Project"/>
            <person name="Ware D."/>
        </authorList>
    </citation>
    <scope>NUCLEOTIDE SEQUENCE [LARGE SCALE GENOMIC DNA]</scope>
    <source>
        <strain evidence="10">cv. B73</strain>
    </source>
</reference>
<dbReference type="EnsemblPlants" id="Zm00001eb122330_T002">
    <property type="protein sequence ID" value="Zm00001eb122330_P002"/>
    <property type="gene ID" value="Zm00001eb122330"/>
</dbReference>
<reference evidence="9" key="2">
    <citation type="submission" date="2019-07" db="EMBL/GenBank/DDBJ databases">
        <authorList>
            <person name="Seetharam A."/>
            <person name="Woodhouse M."/>
            <person name="Cannon E."/>
        </authorList>
    </citation>
    <scope>NUCLEOTIDE SEQUENCE [LARGE SCALE GENOMIC DNA]</scope>
    <source>
        <strain evidence="9">cv. B73</strain>
    </source>
</reference>
<evidence type="ECO:0000313" key="10">
    <source>
        <dbReference type="Proteomes" id="UP000007305"/>
    </source>
</evidence>
<feature type="transmembrane region" description="Helical" evidence="8">
    <location>
        <begin position="432"/>
        <end position="453"/>
    </location>
</feature>
<evidence type="ECO:0000313" key="9">
    <source>
        <dbReference type="EnsemblPlants" id="Zm00001eb122330_P002"/>
    </source>
</evidence>
<gene>
    <name evidence="9" type="primary">LOC100216761</name>
</gene>
<dbReference type="PANTHER" id="PTHR31585">
    <property type="entry name" value="FOLATE-BIOPTERIN TRANSPORTER 1, CHLOROPLASTIC"/>
    <property type="match status" value="1"/>
</dbReference>
<feature type="compositionally biased region" description="Polar residues" evidence="7">
    <location>
        <begin position="216"/>
        <end position="225"/>
    </location>
</feature>
<comment type="subcellular location">
    <subcellularLocation>
        <location evidence="1">Membrane</location>
        <topology evidence="1">Multi-pass membrane protein</topology>
    </subcellularLocation>
</comment>
<keyword evidence="4 8" id="KW-0812">Transmembrane</keyword>
<evidence type="ECO:0000256" key="8">
    <source>
        <dbReference type="SAM" id="Phobius"/>
    </source>
</evidence>
<feature type="transmembrane region" description="Helical" evidence="8">
    <location>
        <begin position="395"/>
        <end position="420"/>
    </location>
</feature>
<proteinExistence type="inferred from homology"/>
<dbReference type="Gramene" id="Zm00001eb122330_T002">
    <property type="protein sequence ID" value="Zm00001eb122330_P002"/>
    <property type="gene ID" value="Zm00001eb122330"/>
</dbReference>
<feature type="transmembrane region" description="Helical" evidence="8">
    <location>
        <begin position="91"/>
        <end position="114"/>
    </location>
</feature>
<feature type="transmembrane region" description="Helical" evidence="8">
    <location>
        <begin position="328"/>
        <end position="348"/>
    </location>
</feature>
<keyword evidence="10" id="KW-1185">Reference proteome</keyword>
<dbReference type="InterPro" id="IPR036259">
    <property type="entry name" value="MFS_trans_sf"/>
</dbReference>
<dbReference type="Proteomes" id="UP000007305">
    <property type="component" value="Chromosome 3"/>
</dbReference>
<dbReference type="GO" id="GO:0016020">
    <property type="term" value="C:membrane"/>
    <property type="evidence" value="ECO:0007669"/>
    <property type="project" value="UniProtKB-SubCell"/>
</dbReference>
<evidence type="ECO:0000256" key="1">
    <source>
        <dbReference type="ARBA" id="ARBA00004141"/>
    </source>
</evidence>
<keyword evidence="6 8" id="KW-0472">Membrane</keyword>
<evidence type="ECO:0000256" key="6">
    <source>
        <dbReference type="ARBA" id="ARBA00023136"/>
    </source>
</evidence>
<feature type="compositionally biased region" description="Basic and acidic residues" evidence="7">
    <location>
        <begin position="226"/>
        <end position="235"/>
    </location>
</feature>
<dbReference type="PANTHER" id="PTHR31585:SF7">
    <property type="entry name" value="FOLATE-BIOPTERIN TRANSPORTER 4-RELATED"/>
    <property type="match status" value="1"/>
</dbReference>
<comment type="similarity">
    <text evidence="2">Belongs to the major facilitator superfamily. Folate-biopterin transporter (TC 2.A.71) family.</text>
</comment>
<dbReference type="InterPro" id="IPR039309">
    <property type="entry name" value="BT1"/>
</dbReference>
<feature type="region of interest" description="Disordered" evidence="7">
    <location>
        <begin position="198"/>
        <end position="235"/>
    </location>
</feature>
<protein>
    <recommendedName>
        <fullName evidence="11">Folate-biopterin transporter 4</fullName>
    </recommendedName>
</protein>